<proteinExistence type="predicted"/>
<keyword evidence="3" id="KW-1185">Reference proteome</keyword>
<gene>
    <name evidence="2" type="ORF">ADK37_30980</name>
</gene>
<comment type="caution">
    <text evidence="2">The sequence shown here is derived from an EMBL/GenBank/DDBJ whole genome shotgun (WGS) entry which is preliminary data.</text>
</comment>
<name>A0A0L8KZY1_9ACTN</name>
<dbReference type="RefSeq" id="WP_030040713.1">
    <property type="nucleotide sequence ID" value="NZ_KL575601.1"/>
</dbReference>
<evidence type="ECO:0000313" key="2">
    <source>
        <dbReference type="EMBL" id="KOG31391.1"/>
    </source>
</evidence>
<dbReference type="AlphaFoldDB" id="A0A0L8KZY1"/>
<feature type="transmembrane region" description="Helical" evidence="1">
    <location>
        <begin position="130"/>
        <end position="151"/>
    </location>
</feature>
<feature type="transmembrane region" description="Helical" evidence="1">
    <location>
        <begin position="44"/>
        <end position="63"/>
    </location>
</feature>
<dbReference type="OrthoDB" id="9956598at2"/>
<dbReference type="EMBL" id="LGUS01000197">
    <property type="protein sequence ID" value="KOG31391.1"/>
    <property type="molecule type" value="Genomic_DNA"/>
</dbReference>
<feature type="transmembrane region" description="Helical" evidence="1">
    <location>
        <begin position="69"/>
        <end position="95"/>
    </location>
</feature>
<organism evidence="2 3">
    <name type="scientific">Streptomyces resistomycificus</name>
    <dbReference type="NCBI Taxonomy" id="67356"/>
    <lineage>
        <taxon>Bacteria</taxon>
        <taxon>Bacillati</taxon>
        <taxon>Actinomycetota</taxon>
        <taxon>Actinomycetes</taxon>
        <taxon>Kitasatosporales</taxon>
        <taxon>Streptomycetaceae</taxon>
        <taxon>Streptomyces</taxon>
        <taxon>Streptomyces aurantiacus group</taxon>
    </lineage>
</organism>
<keyword evidence="1" id="KW-0812">Transmembrane</keyword>
<dbReference type="PATRIC" id="fig|67356.5.peg.6633"/>
<accession>A0A0L8KZY1</accession>
<feature type="transmembrane region" description="Helical" evidence="1">
    <location>
        <begin position="163"/>
        <end position="186"/>
    </location>
</feature>
<reference evidence="3" key="1">
    <citation type="submission" date="2015-07" db="EMBL/GenBank/DDBJ databases">
        <authorList>
            <person name="Ju K.-S."/>
            <person name="Doroghazi J.R."/>
            <person name="Metcalf W.W."/>
        </authorList>
    </citation>
    <scope>NUCLEOTIDE SEQUENCE [LARGE SCALE GENOMIC DNA]</scope>
    <source>
        <strain evidence="3">NRRL 2290</strain>
    </source>
</reference>
<keyword evidence="1" id="KW-0472">Membrane</keyword>
<keyword evidence="1" id="KW-1133">Transmembrane helix</keyword>
<protein>
    <submittedName>
        <fullName evidence="2">Uncharacterized protein</fullName>
    </submittedName>
</protein>
<evidence type="ECO:0000313" key="3">
    <source>
        <dbReference type="Proteomes" id="UP000037251"/>
    </source>
</evidence>
<sequence length="204" mass="21690">MSEQQHDPALSSQFTDEQIVNWLIDECRDVGNQISTLTTSGDRILAAGSTVIALAATVAIGGGKGYLLMWLPLGISVVVVHALYLNYVALGMIGYKKGLENEILRRTGLPLIALQSRILHGGSGRRLKGMLFIGAAVYAGAMGLGLAQAFHALSPGAWGHERAWLYITLTIASVAVGLGVNGYFLWTQRGAARIAEGKVAHMFG</sequence>
<dbReference type="Proteomes" id="UP000037251">
    <property type="component" value="Unassembled WGS sequence"/>
</dbReference>
<evidence type="ECO:0000256" key="1">
    <source>
        <dbReference type="SAM" id="Phobius"/>
    </source>
</evidence>